<feature type="compositionally biased region" description="Basic and acidic residues" evidence="1">
    <location>
        <begin position="177"/>
        <end position="190"/>
    </location>
</feature>
<feature type="chain" id="PRO_5032831632" description="DUF3035 domain-containing protein" evidence="2">
    <location>
        <begin position="27"/>
        <end position="222"/>
    </location>
</feature>
<dbReference type="PROSITE" id="PS51257">
    <property type="entry name" value="PROKAR_LIPOPROTEIN"/>
    <property type="match status" value="1"/>
</dbReference>
<keyword evidence="2" id="KW-0732">Signal</keyword>
<dbReference type="EMBL" id="CP066786">
    <property type="protein sequence ID" value="QQM31839.1"/>
    <property type="molecule type" value="Genomic_DNA"/>
</dbReference>
<evidence type="ECO:0000313" key="3">
    <source>
        <dbReference type="EMBL" id="QQM31839.1"/>
    </source>
</evidence>
<accession>A0A7T7HM98</accession>
<dbReference type="AlphaFoldDB" id="A0A7T7HM98"/>
<name>A0A7T7HM98_9HYPH</name>
<evidence type="ECO:0000313" key="4">
    <source>
        <dbReference type="Proteomes" id="UP000596083"/>
    </source>
</evidence>
<proteinExistence type="predicted"/>
<sequence>MTFVFRSMKLALALAGAASLASCVSAPTYGTGTSATTQLVEDLGEAVLVINPDKPDIDYEARPELVKPSKNMAGQPLVPPQKSVASVDNPNWIESPEEQRERVYQEIEDNEDNPFYKSPLVGAKSTGQLTEKEQLEAFRKARTEANSIDITQRRYLIDPPEEYRTPSSPEALNDLGDPERAKERRRQKLAEGKDPDRCFLFLNCKSGKTEDFLDSSKNAGQE</sequence>
<feature type="region of interest" description="Disordered" evidence="1">
    <location>
        <begin position="158"/>
        <end position="190"/>
    </location>
</feature>
<dbReference type="RefSeq" id="WP_200337347.1">
    <property type="nucleotide sequence ID" value="NZ_CP066786.1"/>
</dbReference>
<evidence type="ECO:0000256" key="2">
    <source>
        <dbReference type="SAM" id="SignalP"/>
    </source>
</evidence>
<dbReference type="Proteomes" id="UP000596083">
    <property type="component" value="Chromosome"/>
</dbReference>
<gene>
    <name evidence="3" type="ORF">JET14_06660</name>
</gene>
<protein>
    <recommendedName>
        <fullName evidence="5">DUF3035 domain-containing protein</fullName>
    </recommendedName>
</protein>
<feature type="signal peptide" evidence="2">
    <location>
        <begin position="1"/>
        <end position="26"/>
    </location>
</feature>
<evidence type="ECO:0000256" key="1">
    <source>
        <dbReference type="SAM" id="MobiDB-lite"/>
    </source>
</evidence>
<dbReference type="KEGG" id="mlut:JET14_06660"/>
<evidence type="ECO:0008006" key="5">
    <source>
        <dbReference type="Google" id="ProtNLM"/>
    </source>
</evidence>
<reference evidence="3 4" key="1">
    <citation type="submission" date="2020-12" db="EMBL/GenBank/DDBJ databases">
        <authorList>
            <person name="Zheng R.K."/>
            <person name="Sun C.M."/>
        </authorList>
    </citation>
    <scope>NUCLEOTIDE SEQUENCE [LARGE SCALE GENOMIC DNA]</scope>
    <source>
        <strain evidence="3 4">ZRK001</strain>
    </source>
</reference>
<feature type="region of interest" description="Disordered" evidence="1">
    <location>
        <begin position="70"/>
        <end position="89"/>
    </location>
</feature>
<organism evidence="3 4">
    <name type="scientific">Martelella lutilitoris</name>
    <dbReference type="NCBI Taxonomy" id="2583532"/>
    <lineage>
        <taxon>Bacteria</taxon>
        <taxon>Pseudomonadati</taxon>
        <taxon>Pseudomonadota</taxon>
        <taxon>Alphaproteobacteria</taxon>
        <taxon>Hyphomicrobiales</taxon>
        <taxon>Aurantimonadaceae</taxon>
        <taxon>Martelella</taxon>
    </lineage>
</organism>